<evidence type="ECO:0000256" key="4">
    <source>
        <dbReference type="ARBA" id="ARBA00023237"/>
    </source>
</evidence>
<keyword evidence="2" id="KW-0472">Membrane</keyword>
<evidence type="ECO:0000256" key="5">
    <source>
        <dbReference type="ARBA" id="ARBA00023288"/>
    </source>
</evidence>
<dbReference type="CDD" id="cd15830">
    <property type="entry name" value="BamD"/>
    <property type="match status" value="1"/>
</dbReference>
<protein>
    <submittedName>
        <fullName evidence="7">Outer membrane protein assembly factor BamD</fullName>
    </submittedName>
</protein>
<dbReference type="AlphaFoldDB" id="A0A5B8R5U8"/>
<dbReference type="InterPro" id="IPR039565">
    <property type="entry name" value="BamD-like"/>
</dbReference>
<keyword evidence="3" id="KW-0564">Palmitate</keyword>
<proteinExistence type="inferred from homology"/>
<keyword evidence="5" id="KW-0449">Lipoprotein</keyword>
<dbReference type="EMBL" id="MN079077">
    <property type="protein sequence ID" value="QEA03916.1"/>
    <property type="molecule type" value="Genomic_DNA"/>
</dbReference>
<dbReference type="Pfam" id="PF13525">
    <property type="entry name" value="YfiO"/>
    <property type="match status" value="1"/>
</dbReference>
<reference evidence="7" key="1">
    <citation type="submission" date="2019-06" db="EMBL/GenBank/DDBJ databases">
        <authorList>
            <person name="Murdoch R.W."/>
            <person name="Fathepure B."/>
        </authorList>
    </citation>
    <scope>NUCLEOTIDE SEQUENCE</scope>
</reference>
<accession>A0A5B8R5U8</accession>
<feature type="domain" description="Outer membrane lipoprotein BamD-like" evidence="6">
    <location>
        <begin position="28"/>
        <end position="232"/>
    </location>
</feature>
<evidence type="ECO:0000259" key="6">
    <source>
        <dbReference type="Pfam" id="PF13525"/>
    </source>
</evidence>
<dbReference type="InterPro" id="IPR011990">
    <property type="entry name" value="TPR-like_helical_dom_sf"/>
</dbReference>
<keyword evidence="1" id="KW-0732">Signal</keyword>
<organism evidence="7">
    <name type="scientific">uncultured organism</name>
    <dbReference type="NCBI Taxonomy" id="155900"/>
    <lineage>
        <taxon>unclassified sequences</taxon>
        <taxon>environmental samples</taxon>
    </lineage>
</organism>
<name>A0A5B8R5U8_9ZZZZ</name>
<dbReference type="InterPro" id="IPR017689">
    <property type="entry name" value="BamD"/>
</dbReference>
<evidence type="ECO:0000256" key="2">
    <source>
        <dbReference type="ARBA" id="ARBA00023136"/>
    </source>
</evidence>
<dbReference type="GO" id="GO:0051205">
    <property type="term" value="P:protein insertion into membrane"/>
    <property type="evidence" value="ECO:0007669"/>
    <property type="project" value="TreeGrafter"/>
</dbReference>
<dbReference type="SUPFAM" id="SSF48452">
    <property type="entry name" value="TPR-like"/>
    <property type="match status" value="1"/>
</dbReference>
<sequence length="247" mass="28074">MKRALSLLLTALILTACASGPEKQPDQDLSAATLYQNARAAWQRGDYDLAANRLETLEARYPFGTYAEQAQLDIIYVYHKNEEPASAVSAAERFIRLNPRHPRVDYAWYMKGVAQQEQGQGFLDDLLNIDRAARDPEPLRKAFDAFRTLIERYPDSDYVANARDRMRAIRDQLAEHEMQIASFYADRKAWVAAANRATHIIREYEGAPAVAPALSLLERVYGRLEMPSLRRDVRRVLERNGMSAADA</sequence>
<dbReference type="Gene3D" id="1.25.40.10">
    <property type="entry name" value="Tetratricopeptide repeat domain"/>
    <property type="match status" value="1"/>
</dbReference>
<keyword evidence="4" id="KW-0998">Cell outer membrane</keyword>
<evidence type="ECO:0000256" key="1">
    <source>
        <dbReference type="ARBA" id="ARBA00022729"/>
    </source>
</evidence>
<gene>
    <name evidence="7" type="primary">bamD</name>
    <name evidence="7" type="ORF">KBTEX_00217</name>
</gene>
<evidence type="ECO:0000313" key="7">
    <source>
        <dbReference type="EMBL" id="QEA03916.1"/>
    </source>
</evidence>
<dbReference type="PANTHER" id="PTHR37423">
    <property type="entry name" value="SOLUBLE LYTIC MUREIN TRANSGLYCOSYLASE-RELATED"/>
    <property type="match status" value="1"/>
</dbReference>
<dbReference type="NCBIfam" id="TIGR03302">
    <property type="entry name" value="OM_YfiO"/>
    <property type="match status" value="1"/>
</dbReference>
<dbReference type="PANTHER" id="PTHR37423:SF1">
    <property type="entry name" value="OUTER MEMBRANE PROTEIN ASSEMBLY FACTOR BAMD"/>
    <property type="match status" value="1"/>
</dbReference>
<evidence type="ECO:0000256" key="3">
    <source>
        <dbReference type="ARBA" id="ARBA00023139"/>
    </source>
</evidence>
<dbReference type="HAMAP" id="MF_00922">
    <property type="entry name" value="OM_assembly_BamD"/>
    <property type="match status" value="1"/>
</dbReference>
<dbReference type="PROSITE" id="PS51257">
    <property type="entry name" value="PROKAR_LIPOPROTEIN"/>
    <property type="match status" value="1"/>
</dbReference>